<dbReference type="EMBL" id="FRDA01000009">
    <property type="protein sequence ID" value="SHN13873.1"/>
    <property type="molecule type" value="Genomic_DNA"/>
</dbReference>
<evidence type="ECO:0000313" key="4">
    <source>
        <dbReference type="Proteomes" id="UP000183983"/>
    </source>
</evidence>
<sequence>MSRLHMVNIDLSGVSSSEELHCVLKDALGFPGWYGCNWDAFWDAITGLVEMPEHLKISGWNMLSKRLPEDARLMHECLTEMKVEYPAFASDVDFG</sequence>
<dbReference type="Proteomes" id="UP000183983">
    <property type="component" value="Unassembled WGS sequence"/>
</dbReference>
<protein>
    <submittedName>
        <fullName evidence="3">Barstar (Barnase inhibitor)</fullName>
    </submittedName>
</protein>
<dbReference type="OrthoDB" id="7575400at2"/>
<evidence type="ECO:0000256" key="1">
    <source>
        <dbReference type="ARBA" id="ARBA00006845"/>
    </source>
</evidence>
<evidence type="ECO:0000259" key="2">
    <source>
        <dbReference type="Pfam" id="PF01337"/>
    </source>
</evidence>
<dbReference type="SUPFAM" id="SSF52038">
    <property type="entry name" value="Barstar-related"/>
    <property type="match status" value="1"/>
</dbReference>
<comment type="similarity">
    <text evidence="1">Belongs to the barstar family.</text>
</comment>
<dbReference type="STRING" id="1190415.SAMN05216593_10974"/>
<dbReference type="AlphaFoldDB" id="A0A1M7PAT2"/>
<dbReference type="Pfam" id="PF01337">
    <property type="entry name" value="Barstar"/>
    <property type="match status" value="1"/>
</dbReference>
<dbReference type="CDD" id="cd05140">
    <property type="entry name" value="Barstar_AU1054-like"/>
    <property type="match status" value="1"/>
</dbReference>
<name>A0A1M7PAT2_9PSED</name>
<dbReference type="InterPro" id="IPR035905">
    <property type="entry name" value="Barstar-like_sf"/>
</dbReference>
<organism evidence="3 4">
    <name type="scientific">Pseudomonas asturiensis</name>
    <dbReference type="NCBI Taxonomy" id="1190415"/>
    <lineage>
        <taxon>Bacteria</taxon>
        <taxon>Pseudomonadati</taxon>
        <taxon>Pseudomonadota</taxon>
        <taxon>Gammaproteobacteria</taxon>
        <taxon>Pseudomonadales</taxon>
        <taxon>Pseudomonadaceae</taxon>
        <taxon>Pseudomonas</taxon>
    </lineage>
</organism>
<evidence type="ECO:0000313" key="3">
    <source>
        <dbReference type="EMBL" id="SHN13873.1"/>
    </source>
</evidence>
<reference evidence="3 4" key="1">
    <citation type="submission" date="2016-11" db="EMBL/GenBank/DDBJ databases">
        <authorList>
            <person name="Jaros S."/>
            <person name="Januszkiewicz K."/>
            <person name="Wedrychowicz H."/>
        </authorList>
    </citation>
    <scope>NUCLEOTIDE SEQUENCE [LARGE SCALE GENOMIC DNA]</scope>
    <source>
        <strain evidence="3 4">LMG 26898</strain>
    </source>
</reference>
<gene>
    <name evidence="3" type="ORF">SAMN05216593_10974</name>
</gene>
<feature type="domain" description="Barstar (barnase inhibitor)" evidence="2">
    <location>
        <begin position="5"/>
        <end position="85"/>
    </location>
</feature>
<dbReference type="Gene3D" id="3.30.370.10">
    <property type="entry name" value="Barstar-like"/>
    <property type="match status" value="1"/>
</dbReference>
<accession>A0A1M7PAT2</accession>
<dbReference type="RefSeq" id="WP_073168930.1">
    <property type="nucleotide sequence ID" value="NZ_FRDA01000009.1"/>
</dbReference>
<dbReference type="InterPro" id="IPR000468">
    <property type="entry name" value="Barstar"/>
</dbReference>
<proteinExistence type="inferred from homology"/>